<dbReference type="EMBL" id="CAXAMN010003158">
    <property type="protein sequence ID" value="CAK9003185.1"/>
    <property type="molecule type" value="Genomic_DNA"/>
</dbReference>
<dbReference type="Proteomes" id="UP001642484">
    <property type="component" value="Unassembled WGS sequence"/>
</dbReference>
<accession>A0ABP0IKQ3</accession>
<evidence type="ECO:0000313" key="1">
    <source>
        <dbReference type="EMBL" id="CAK9003185.1"/>
    </source>
</evidence>
<sequence length="899" mass="98415">MPQSATLAICASWIQPRCFAFSAEEQRMSFRVKAEDVKMSKLAGGLYLRTTRRQETLLDGMGHKSIQNCVRSIILANKFAAQHRAEGDPEKIPWFYRLGFTPQLRKTSGELWVSLKVVALESPYVASEGPPGDRLRIGPTAEVEGVSTTIISSWSKRCKGQTSEPLLRCMGAANVSMAVKGLARARKNLSERKGVLRLFVCYPVFAEVRYGLAPSVVQRLDFEDIREGTLRLFVLPGFEGDVRVVTLVDELAAKEVLAQIHHELTGGTLQRKRLLEFLHAAAASPAAAKWPSSGEVSSGNFVESLLQRPEPEVHASIPEGALFPHQVATVAWMKRIERQGKQSLQVEPFHFAGTTLGSAYTMRLPLGGVVAHPPGSGAHHTTLGLLPRKRLISLRHFSVGSLQSAAEKVLIRVSLRGKTRIVAALASERASLQHARPAAMELPAPGRRKAVDWLRWCPCGGSSLRPSPEVSAKTASQTSNCAEAVVPSAQNQLLPRWKTLIVAPAHLLRQWQEELAGQRAQDAEVMDYEAVTQLRVGGSAWKRLVIDEPQDCPGAVWPSLQRVADDFRDEGAAVWQLCGTAKSQLDSIGPLLLGREGWHVAWRQSEWTGCPQLAHLIRTRFLADPPWACLPRPQLQVHNEAVVLRPRESTDVGVANLAGFVLDSVLLLSFGAGMAFAAAQERDQLLLQMGWYSCVGTSLLPVEEHALADWEGTVQSRTKEKLEKLQKDGLGRSGATESQQGLRYQLAAGDAALAPDLSFLSVETVRVREGLEEGLEVAWQTAMACPGAAAEWNALLPSQSYQGSEFGRAMLMLCRAQTDLLGSALRFLLAQAQGALAVIFAAQAGPERPFGYHHDRTPPGGVNERWWPKVSFCKPQNSSLLTWLALGVIRFAFRPGIMT</sequence>
<comment type="caution">
    <text evidence="1">The sequence shown here is derived from an EMBL/GenBank/DDBJ whole genome shotgun (WGS) entry which is preliminary data.</text>
</comment>
<organism evidence="1 2">
    <name type="scientific">Durusdinium trenchii</name>
    <dbReference type="NCBI Taxonomy" id="1381693"/>
    <lineage>
        <taxon>Eukaryota</taxon>
        <taxon>Sar</taxon>
        <taxon>Alveolata</taxon>
        <taxon>Dinophyceae</taxon>
        <taxon>Suessiales</taxon>
        <taxon>Symbiodiniaceae</taxon>
        <taxon>Durusdinium</taxon>
    </lineage>
</organism>
<gene>
    <name evidence="1" type="ORF">CCMP2556_LOCUS7188</name>
</gene>
<name>A0ABP0IKQ3_9DINO</name>
<keyword evidence="2" id="KW-1185">Reference proteome</keyword>
<protein>
    <submittedName>
        <fullName evidence="1">Uncharacterized protein</fullName>
    </submittedName>
</protein>
<proteinExistence type="predicted"/>
<reference evidence="1 2" key="1">
    <citation type="submission" date="2024-02" db="EMBL/GenBank/DDBJ databases">
        <authorList>
            <person name="Chen Y."/>
            <person name="Shah S."/>
            <person name="Dougan E. K."/>
            <person name="Thang M."/>
            <person name="Chan C."/>
        </authorList>
    </citation>
    <scope>NUCLEOTIDE SEQUENCE [LARGE SCALE GENOMIC DNA]</scope>
</reference>
<evidence type="ECO:0000313" key="2">
    <source>
        <dbReference type="Proteomes" id="UP001642484"/>
    </source>
</evidence>